<reference evidence="3 4" key="1">
    <citation type="submission" date="2018-05" db="EMBL/GenBank/DDBJ databases">
        <title>Abyssibacter profundi OUC007T gen. nov., sp. nov, a marine bacterium isolated from seawater of the Mariana Trench.</title>
        <authorList>
            <person name="Zhou S."/>
        </authorList>
    </citation>
    <scope>NUCLEOTIDE SEQUENCE [LARGE SCALE GENOMIC DNA]</scope>
    <source>
        <strain evidence="3 4">OUC007</strain>
    </source>
</reference>
<sequence length="583" mass="62749">MATAMPSVGAQAPELYGPVQRGQTLWGIVSELKPRYPGLTRFELLEALHAANPQAFIGDTRQLRADVALVLPAPHAARELAERQDLPASQRSTPPVATAQPSSEPGAASDSGTDLPQASVAQPATAGVAAAPSPTPPATGTPSAPPTAEQSAPTSAAASATASDRPADSTTPPAALDRLIDEANRLRSVGNAQAAFDLLLPELGTYGGNPRFDYAFGASALDAGQYNHAVFALQRVVYLKPNFAGARLELGLAHMALGNNQRARAEFERVRAMNPPKSAMATLDRAMSALAERERVENKWWTASVRTTAGFDTNVNASTTDNQFLGFELDPQNQETDSPFIGAGAGVTAKYPLDYDMELTGGAGLDHRHHTDASFVDHTLMRAYFQVAKRWDQVFVALGNEYHYGLIDQSYNNRGAASTLSAGYALESAAFTGALRSGTLRFNDAIQSRDVNQLSATFAARWQPAPRVLVGMALSLGEDEAREPGSDYSRDLTALRATLSWQTLPDLRINTSLGWLDADYPDPFFGMRREDEQFSLEASAAWHKLLPDGWVFTPNARYIDNDSTVTLFKYDRVVIGFTASRGF</sequence>
<gene>
    <name evidence="3" type="ORF">DEH80_14830</name>
</gene>
<evidence type="ECO:0000313" key="4">
    <source>
        <dbReference type="Proteomes" id="UP000251800"/>
    </source>
</evidence>
<evidence type="ECO:0000256" key="1">
    <source>
        <dbReference type="PROSITE-ProRule" id="PRU00339"/>
    </source>
</evidence>
<feature type="region of interest" description="Disordered" evidence="2">
    <location>
        <begin position="82"/>
        <end position="173"/>
    </location>
</feature>
<dbReference type="AlphaFoldDB" id="A0A383XQV2"/>
<dbReference type="SUPFAM" id="SSF48452">
    <property type="entry name" value="TPR-like"/>
    <property type="match status" value="1"/>
</dbReference>
<dbReference type="Proteomes" id="UP000251800">
    <property type="component" value="Unassembled WGS sequence"/>
</dbReference>
<feature type="repeat" description="TPR" evidence="1">
    <location>
        <begin position="244"/>
        <end position="277"/>
    </location>
</feature>
<dbReference type="EMBL" id="QEQK01000015">
    <property type="protein sequence ID" value="PWN55006.1"/>
    <property type="molecule type" value="Genomic_DNA"/>
</dbReference>
<feature type="compositionally biased region" description="Pro residues" evidence="2">
    <location>
        <begin position="133"/>
        <end position="145"/>
    </location>
</feature>
<feature type="compositionally biased region" description="Low complexity" evidence="2">
    <location>
        <begin position="146"/>
        <end position="171"/>
    </location>
</feature>
<proteinExistence type="predicted"/>
<evidence type="ECO:0000313" key="3">
    <source>
        <dbReference type="EMBL" id="PWN55006.1"/>
    </source>
</evidence>
<dbReference type="Gene3D" id="1.25.40.10">
    <property type="entry name" value="Tetratricopeptide repeat domain"/>
    <property type="match status" value="1"/>
</dbReference>
<evidence type="ECO:0000256" key="2">
    <source>
        <dbReference type="SAM" id="MobiDB-lite"/>
    </source>
</evidence>
<feature type="compositionally biased region" description="Polar residues" evidence="2">
    <location>
        <begin position="87"/>
        <end position="103"/>
    </location>
</feature>
<name>A0A383XQV2_9GAMM</name>
<dbReference type="Pfam" id="PF14559">
    <property type="entry name" value="TPR_19"/>
    <property type="match status" value="1"/>
</dbReference>
<comment type="caution">
    <text evidence="3">The sequence shown here is derived from an EMBL/GenBank/DDBJ whole genome shotgun (WGS) entry which is preliminary data.</text>
</comment>
<keyword evidence="4" id="KW-1185">Reference proteome</keyword>
<dbReference type="InterPro" id="IPR011990">
    <property type="entry name" value="TPR-like_helical_dom_sf"/>
</dbReference>
<dbReference type="PROSITE" id="PS50005">
    <property type="entry name" value="TPR"/>
    <property type="match status" value="1"/>
</dbReference>
<dbReference type="OrthoDB" id="5614121at2"/>
<protein>
    <submittedName>
        <fullName evidence="3">Uncharacterized protein</fullName>
    </submittedName>
</protein>
<dbReference type="InterPro" id="IPR019734">
    <property type="entry name" value="TPR_rpt"/>
</dbReference>
<accession>A0A383XQV2</accession>
<feature type="compositionally biased region" description="Low complexity" evidence="2">
    <location>
        <begin position="118"/>
        <end position="132"/>
    </location>
</feature>
<keyword evidence="1" id="KW-0802">TPR repeat</keyword>
<organism evidence="3 4">
    <name type="scientific">Abyssibacter profundi</name>
    <dbReference type="NCBI Taxonomy" id="2182787"/>
    <lineage>
        <taxon>Bacteria</taxon>
        <taxon>Pseudomonadati</taxon>
        <taxon>Pseudomonadota</taxon>
        <taxon>Gammaproteobacteria</taxon>
        <taxon>Chromatiales</taxon>
        <taxon>Oceanococcaceae</taxon>
        <taxon>Abyssibacter</taxon>
    </lineage>
</organism>